<feature type="compositionally biased region" description="Low complexity" evidence="1">
    <location>
        <begin position="15"/>
        <end position="30"/>
    </location>
</feature>
<feature type="compositionally biased region" description="Low complexity" evidence="1">
    <location>
        <begin position="219"/>
        <end position="241"/>
    </location>
</feature>
<reference evidence="2 3" key="1">
    <citation type="journal article" date="2016" name="Mol. Biol. Evol.">
        <title>Comparative Genomics of Early-Diverging Mushroom-Forming Fungi Provides Insights into the Origins of Lignocellulose Decay Capabilities.</title>
        <authorList>
            <person name="Nagy L.G."/>
            <person name="Riley R."/>
            <person name="Tritt A."/>
            <person name="Adam C."/>
            <person name="Daum C."/>
            <person name="Floudas D."/>
            <person name="Sun H."/>
            <person name="Yadav J.S."/>
            <person name="Pangilinan J."/>
            <person name="Larsson K.H."/>
            <person name="Matsuura K."/>
            <person name="Barry K."/>
            <person name="Labutti K."/>
            <person name="Kuo R."/>
            <person name="Ohm R.A."/>
            <person name="Bhattacharya S.S."/>
            <person name="Shirouzu T."/>
            <person name="Yoshinaga Y."/>
            <person name="Martin F.M."/>
            <person name="Grigoriev I.V."/>
            <person name="Hibbett D.S."/>
        </authorList>
    </citation>
    <scope>NUCLEOTIDE SEQUENCE [LARGE SCALE GENOMIC DNA]</scope>
    <source>
        <strain evidence="2 3">TUFC12733</strain>
    </source>
</reference>
<sequence length="375" mass="40854">MSTGTPSLKITIKRPTSSSNPSPAEESPAPEQKKRKRAAEDDGAEGEPTPPSKRSAREGELDVKRRSKRRSTLLEWTPSPPGDKPTEKSGSKLKPRRSAYDEDDDYDPDRTSPAGSAVIDVEGGVEEPPKKKPTPAAAPAAAAQGSRPRRKARPSAKAAMVMTDEEDDYNTPPPTPPRKPTKGKGRASSAAVTIVARDQRKLPGDQKKPPNESDSQGDAPYAAAVSTTTSTAAAPPVQVAPAEPPKPKLPPIKKKSMLPGTPGMNGTHLPAARDELRTSVSATKANDMYNQLFSGNTSRAQKDRERYDARRQELEAMRAEARKKREQESKNTFDMLAHSAAMNRFEGRLRDRRNWPSPSQIGSAFLMLKHYRPDL</sequence>
<feature type="compositionally biased region" description="Basic and acidic residues" evidence="1">
    <location>
        <begin position="318"/>
        <end position="331"/>
    </location>
</feature>
<gene>
    <name evidence="2" type="ORF">CALVIDRAFT_594696</name>
</gene>
<organism evidence="2 3">
    <name type="scientific">Calocera viscosa (strain TUFC12733)</name>
    <dbReference type="NCBI Taxonomy" id="1330018"/>
    <lineage>
        <taxon>Eukaryota</taxon>
        <taxon>Fungi</taxon>
        <taxon>Dikarya</taxon>
        <taxon>Basidiomycota</taxon>
        <taxon>Agaricomycotina</taxon>
        <taxon>Dacrymycetes</taxon>
        <taxon>Dacrymycetales</taxon>
        <taxon>Dacrymycetaceae</taxon>
        <taxon>Calocera</taxon>
    </lineage>
</organism>
<name>A0A167RRA1_CALVF</name>
<evidence type="ECO:0000313" key="3">
    <source>
        <dbReference type="Proteomes" id="UP000076738"/>
    </source>
</evidence>
<feature type="region of interest" description="Disordered" evidence="1">
    <location>
        <begin position="318"/>
        <end position="337"/>
    </location>
</feature>
<accession>A0A167RRA1</accession>
<evidence type="ECO:0000256" key="1">
    <source>
        <dbReference type="SAM" id="MobiDB-lite"/>
    </source>
</evidence>
<proteinExistence type="predicted"/>
<dbReference type="Proteomes" id="UP000076738">
    <property type="component" value="Unassembled WGS sequence"/>
</dbReference>
<feature type="compositionally biased region" description="Low complexity" evidence="1">
    <location>
        <begin position="134"/>
        <end position="143"/>
    </location>
</feature>
<feature type="compositionally biased region" description="Basic and acidic residues" evidence="1">
    <location>
        <begin position="55"/>
        <end position="64"/>
    </location>
</feature>
<dbReference type="EMBL" id="KV417267">
    <property type="protein sequence ID" value="KZP01184.1"/>
    <property type="molecule type" value="Genomic_DNA"/>
</dbReference>
<feature type="region of interest" description="Disordered" evidence="1">
    <location>
        <begin position="1"/>
        <end position="275"/>
    </location>
</feature>
<evidence type="ECO:0000313" key="2">
    <source>
        <dbReference type="EMBL" id="KZP01184.1"/>
    </source>
</evidence>
<feature type="compositionally biased region" description="Basic and acidic residues" evidence="1">
    <location>
        <begin position="197"/>
        <end position="211"/>
    </location>
</feature>
<protein>
    <submittedName>
        <fullName evidence="2">Uncharacterized protein</fullName>
    </submittedName>
</protein>
<dbReference type="OrthoDB" id="3362703at2759"/>
<dbReference type="AlphaFoldDB" id="A0A167RRA1"/>
<keyword evidence="3" id="KW-1185">Reference proteome</keyword>